<evidence type="ECO:0000256" key="5">
    <source>
        <dbReference type="ARBA" id="ARBA00023180"/>
    </source>
</evidence>
<dbReference type="Gene3D" id="1.20.120.980">
    <property type="entry name" value="Serine carboxypeptidase S28, SKS domain"/>
    <property type="match status" value="1"/>
</dbReference>
<dbReference type="GO" id="GO:0006508">
    <property type="term" value="P:proteolysis"/>
    <property type="evidence" value="ECO:0007669"/>
    <property type="project" value="UniProtKB-KW"/>
</dbReference>
<protein>
    <submittedName>
        <fullName evidence="6">Thymus specific serine protease</fullName>
    </submittedName>
</protein>
<organism evidence="6">
    <name type="scientific">Rhipicephalus appendiculatus</name>
    <name type="common">Brown ear tick</name>
    <dbReference type="NCBI Taxonomy" id="34631"/>
    <lineage>
        <taxon>Eukaryota</taxon>
        <taxon>Metazoa</taxon>
        <taxon>Ecdysozoa</taxon>
        <taxon>Arthropoda</taxon>
        <taxon>Chelicerata</taxon>
        <taxon>Arachnida</taxon>
        <taxon>Acari</taxon>
        <taxon>Parasitiformes</taxon>
        <taxon>Ixodida</taxon>
        <taxon>Ixodoidea</taxon>
        <taxon>Ixodidae</taxon>
        <taxon>Rhipicephalinae</taxon>
        <taxon>Rhipicephalus</taxon>
        <taxon>Rhipicephalus</taxon>
    </lineage>
</organism>
<evidence type="ECO:0000256" key="2">
    <source>
        <dbReference type="ARBA" id="ARBA00022670"/>
    </source>
</evidence>
<keyword evidence="5" id="KW-0325">Glycoprotein</keyword>
<evidence type="ECO:0000256" key="3">
    <source>
        <dbReference type="ARBA" id="ARBA00022729"/>
    </source>
</evidence>
<name>A0A131YK92_RHIAP</name>
<keyword evidence="3" id="KW-0732">Signal</keyword>
<dbReference type="Pfam" id="PF05577">
    <property type="entry name" value="Peptidase_S28"/>
    <property type="match status" value="1"/>
</dbReference>
<dbReference type="SUPFAM" id="SSF53474">
    <property type="entry name" value="alpha/beta-Hydrolases"/>
    <property type="match status" value="1"/>
</dbReference>
<dbReference type="Gene3D" id="3.40.50.1820">
    <property type="entry name" value="alpha/beta hydrolase"/>
    <property type="match status" value="1"/>
</dbReference>
<reference evidence="6" key="1">
    <citation type="journal article" date="2016" name="Ticks Tick Borne Dis.">
        <title>De novo assembly and annotation of the salivary gland transcriptome of Rhipicephalus appendiculatus male and female ticks during blood feeding.</title>
        <authorList>
            <person name="de Castro M.H."/>
            <person name="de Klerk D."/>
            <person name="Pienaar R."/>
            <person name="Latif A.A."/>
            <person name="Rees D.J."/>
            <person name="Mans B.J."/>
        </authorList>
    </citation>
    <scope>NUCLEOTIDE SEQUENCE</scope>
    <source>
        <tissue evidence="6">Salivary glands</tissue>
    </source>
</reference>
<comment type="similarity">
    <text evidence="1">Belongs to the peptidase S28 family.</text>
</comment>
<dbReference type="AlphaFoldDB" id="A0A131YK92"/>
<evidence type="ECO:0000256" key="4">
    <source>
        <dbReference type="ARBA" id="ARBA00022801"/>
    </source>
</evidence>
<dbReference type="GO" id="GO:0008239">
    <property type="term" value="F:dipeptidyl-peptidase activity"/>
    <property type="evidence" value="ECO:0007669"/>
    <property type="project" value="TreeGrafter"/>
</dbReference>
<dbReference type="InterPro" id="IPR008758">
    <property type="entry name" value="Peptidase_S28"/>
</dbReference>
<evidence type="ECO:0000313" key="6">
    <source>
        <dbReference type="EMBL" id="JAP78331.1"/>
    </source>
</evidence>
<dbReference type="InterPro" id="IPR042269">
    <property type="entry name" value="Ser_carbopepase_S28_SKS"/>
</dbReference>
<dbReference type="EMBL" id="GEDV01010226">
    <property type="protein sequence ID" value="JAP78331.1"/>
    <property type="molecule type" value="Transcribed_RNA"/>
</dbReference>
<keyword evidence="4" id="KW-0378">Hydrolase</keyword>
<dbReference type="GO" id="GO:0070008">
    <property type="term" value="F:serine-type exopeptidase activity"/>
    <property type="evidence" value="ECO:0007669"/>
    <property type="project" value="InterPro"/>
</dbReference>
<keyword evidence="2 6" id="KW-0645">Protease</keyword>
<dbReference type="PANTHER" id="PTHR11010:SF117">
    <property type="entry name" value="SERINE PROTEASE 16"/>
    <property type="match status" value="1"/>
</dbReference>
<sequence length="492" mass="55444">MASCCVAHTPLMHRGRPRGRYGMLGEPRSKLRLALKEPKELWITQPLCHFDPAATQGFWKQRYFVSDEFYRPGGPVFLMFGGEGAVSPKWLMSPTHIMLLAKKYGALVFHLEHRYYGLSQPTPDMSVANLEYLSSAQALADGALFRDAMVEKYSLGPDSKWVVFGGSYAGSLAAWFKLKYPHLAVGAVASSAPLYAVMDFKDYFRVVRDSLATTGPECNKQIEQAVNHLTLLAASPDNWPAIKDMFKLCTYFNGFNANNMANLFLYLASNFARIVQYNRDTREFEGGDNSMTVNIDTLCDAMTDPNKDRTPLERFARVNEILLNVTKRKCLHYDYDGLIKSLREIKFNSKGAGARQWTYQTCVEFGYYQSSNLKDQPFGSLFPVEFYVKQCKDIFGARFDEALLASAVRRTNTFYGGFRPAVHNVTFANGSIDPWHALGVTKDLAHDVTAIFINGTAHCAEMFPPSEHDVPELKRAREQIEYLVGKWVGDTS</sequence>
<evidence type="ECO:0000256" key="1">
    <source>
        <dbReference type="ARBA" id="ARBA00011079"/>
    </source>
</evidence>
<accession>A0A131YK92</accession>
<dbReference type="PANTHER" id="PTHR11010">
    <property type="entry name" value="PROTEASE S28 PRO-X CARBOXYPEPTIDASE-RELATED"/>
    <property type="match status" value="1"/>
</dbReference>
<proteinExistence type="inferred from homology"/>
<dbReference type="FunFam" id="1.20.120.980:FF:000003">
    <property type="entry name" value="Serine protease 16"/>
    <property type="match status" value="1"/>
</dbReference>
<dbReference type="InterPro" id="IPR029058">
    <property type="entry name" value="AB_hydrolase_fold"/>
</dbReference>